<name>E1ZRV2_CHLVA</name>
<evidence type="ECO:0000256" key="9">
    <source>
        <dbReference type="ARBA" id="ARBA00030262"/>
    </source>
</evidence>
<evidence type="ECO:0000256" key="8">
    <source>
        <dbReference type="ARBA" id="ARBA00023102"/>
    </source>
</evidence>
<comment type="cofactor">
    <cofactor evidence="1">
        <name>pyridoxal 5'-phosphate</name>
        <dbReference type="ChEBI" id="CHEBI:597326"/>
    </cofactor>
</comment>
<comment type="catalytic activity">
    <reaction evidence="10">
        <text>L-histidinol phosphate + 2-oxoglutarate = 3-(imidazol-4-yl)-2-oxopropyl phosphate + L-glutamate</text>
        <dbReference type="Rhea" id="RHEA:23744"/>
        <dbReference type="ChEBI" id="CHEBI:16810"/>
        <dbReference type="ChEBI" id="CHEBI:29985"/>
        <dbReference type="ChEBI" id="CHEBI:57766"/>
        <dbReference type="ChEBI" id="CHEBI:57980"/>
        <dbReference type="EC" id="2.6.1.9"/>
    </reaction>
</comment>
<dbReference type="Proteomes" id="UP000008141">
    <property type="component" value="Unassembled WGS sequence"/>
</dbReference>
<evidence type="ECO:0000256" key="1">
    <source>
        <dbReference type="ARBA" id="ARBA00001933"/>
    </source>
</evidence>
<dbReference type="GO" id="GO:0030170">
    <property type="term" value="F:pyridoxal phosphate binding"/>
    <property type="evidence" value="ECO:0007669"/>
    <property type="project" value="InterPro"/>
</dbReference>
<sequence length="364" mass="40327">MAAADFIRPHLLKLKPYTPIEPFEILAQRLGREAKDIVKLDANENPYGPPPEVLAALGSMPFPNIYPDPESRRLREALSKWHSVPSEHLLVGCGADELIDLLMRCVLDAGDKIVDCPPTFTMYVFDAAVNNASVVTVPRLEGFRIDVEAIKRAVAEHKPKMVFLTSPNNPDGSMLSTEELLEVLRLPVLVVLDEAYIEFSEEPSKMGWVAQHPNLVVLRTFSKCAALAGLRVGYGAFPLDMIQYLWRAKQPYNVSVASEVAAVAALSNLPYIERVRDALVAERQRLFEGLGGIPYLEPCPSHSNFVLCKVANGRDARGLKDALAQQHGIMVRHYSTKELNNYVRVSVGLPEHTNKLLAALRTLA</sequence>
<keyword evidence="7" id="KW-0663">Pyridoxal phosphate</keyword>
<dbReference type="InParanoid" id="E1ZRV2"/>
<dbReference type="InterPro" id="IPR015424">
    <property type="entry name" value="PyrdxlP-dep_Trfase"/>
</dbReference>
<evidence type="ECO:0000256" key="10">
    <source>
        <dbReference type="ARBA" id="ARBA00047481"/>
    </source>
</evidence>
<dbReference type="KEGG" id="cvr:CHLNCDRAFT_49237"/>
<dbReference type="CDD" id="cd00609">
    <property type="entry name" value="AAT_like"/>
    <property type="match status" value="1"/>
</dbReference>
<keyword evidence="8" id="KW-0368">Histidine biosynthesis</keyword>
<keyword evidence="6" id="KW-0808">Transferase</keyword>
<reference evidence="12 13" key="1">
    <citation type="journal article" date="2010" name="Plant Cell">
        <title>The Chlorella variabilis NC64A genome reveals adaptation to photosymbiosis, coevolution with viruses, and cryptic sex.</title>
        <authorList>
            <person name="Blanc G."/>
            <person name="Duncan G."/>
            <person name="Agarkova I."/>
            <person name="Borodovsky M."/>
            <person name="Gurnon J."/>
            <person name="Kuo A."/>
            <person name="Lindquist E."/>
            <person name="Lucas S."/>
            <person name="Pangilinan J."/>
            <person name="Polle J."/>
            <person name="Salamov A."/>
            <person name="Terry A."/>
            <person name="Yamada T."/>
            <person name="Dunigan D.D."/>
            <person name="Grigoriev I.V."/>
            <person name="Claverie J.M."/>
            <person name="Van Etten J.L."/>
        </authorList>
    </citation>
    <scope>NUCLEOTIDE SEQUENCE [LARGE SCALE GENOMIC DNA]</scope>
    <source>
        <strain evidence="12 13">NC64A</strain>
    </source>
</reference>
<evidence type="ECO:0000256" key="6">
    <source>
        <dbReference type="ARBA" id="ARBA00022679"/>
    </source>
</evidence>
<dbReference type="OMA" id="NFVQFGR"/>
<dbReference type="InterPro" id="IPR015421">
    <property type="entry name" value="PyrdxlP-dep_Trfase_major"/>
</dbReference>
<dbReference type="PANTHER" id="PTHR42885:SF2">
    <property type="entry name" value="HISTIDINOL-PHOSPHATE AMINOTRANSFERASE"/>
    <property type="match status" value="1"/>
</dbReference>
<gene>
    <name evidence="12" type="ORF">CHLNCDRAFT_49237</name>
</gene>
<dbReference type="Pfam" id="PF00155">
    <property type="entry name" value="Aminotran_1_2"/>
    <property type="match status" value="1"/>
</dbReference>
<dbReference type="GO" id="GO:0004400">
    <property type="term" value="F:histidinol-phosphate transaminase activity"/>
    <property type="evidence" value="ECO:0007669"/>
    <property type="project" value="UniProtKB-EC"/>
</dbReference>
<evidence type="ECO:0000313" key="12">
    <source>
        <dbReference type="EMBL" id="EFN51478.1"/>
    </source>
</evidence>
<feature type="domain" description="Aminotransferase class I/classII large" evidence="11">
    <location>
        <begin position="35"/>
        <end position="357"/>
    </location>
</feature>
<evidence type="ECO:0000256" key="7">
    <source>
        <dbReference type="ARBA" id="ARBA00022898"/>
    </source>
</evidence>
<evidence type="ECO:0000259" key="11">
    <source>
        <dbReference type="Pfam" id="PF00155"/>
    </source>
</evidence>
<evidence type="ECO:0000256" key="5">
    <source>
        <dbReference type="ARBA" id="ARBA00022605"/>
    </source>
</evidence>
<evidence type="ECO:0000256" key="4">
    <source>
        <dbReference type="ARBA" id="ARBA00022576"/>
    </source>
</evidence>
<keyword evidence="5" id="KW-0028">Amino-acid biosynthesis</keyword>
<evidence type="ECO:0000256" key="3">
    <source>
        <dbReference type="ARBA" id="ARBA00012748"/>
    </source>
</evidence>
<organism evidence="13">
    <name type="scientific">Chlorella variabilis</name>
    <name type="common">Green alga</name>
    <dbReference type="NCBI Taxonomy" id="554065"/>
    <lineage>
        <taxon>Eukaryota</taxon>
        <taxon>Viridiplantae</taxon>
        <taxon>Chlorophyta</taxon>
        <taxon>core chlorophytes</taxon>
        <taxon>Trebouxiophyceae</taxon>
        <taxon>Chlorellales</taxon>
        <taxon>Chlorellaceae</taxon>
        <taxon>Chlorella clade</taxon>
        <taxon>Chlorella</taxon>
    </lineage>
</organism>
<dbReference type="PANTHER" id="PTHR42885">
    <property type="entry name" value="HISTIDINOL-PHOSPHATE AMINOTRANSFERASE-RELATED"/>
    <property type="match status" value="1"/>
</dbReference>
<dbReference type="RefSeq" id="XP_005843580.1">
    <property type="nucleotide sequence ID" value="XM_005843518.1"/>
</dbReference>
<dbReference type="InterPro" id="IPR004839">
    <property type="entry name" value="Aminotransferase_I/II_large"/>
</dbReference>
<evidence type="ECO:0000313" key="13">
    <source>
        <dbReference type="Proteomes" id="UP000008141"/>
    </source>
</evidence>
<dbReference type="eggNOG" id="KOG0633">
    <property type="taxonomic scope" value="Eukaryota"/>
</dbReference>
<dbReference type="STRING" id="554065.E1ZRV2"/>
<accession>E1ZRV2</accession>
<dbReference type="InterPro" id="IPR015422">
    <property type="entry name" value="PyrdxlP-dep_Trfase_small"/>
</dbReference>
<dbReference type="Gene3D" id="3.90.1150.10">
    <property type="entry name" value="Aspartate Aminotransferase, domain 1"/>
    <property type="match status" value="1"/>
</dbReference>
<comment type="pathway">
    <text evidence="2">Amino-acid biosynthesis; L-histidine biosynthesis; L-histidine from 5-phospho-alpha-D-ribose 1-diphosphate: step 7/9.</text>
</comment>
<dbReference type="Gene3D" id="3.40.640.10">
    <property type="entry name" value="Type I PLP-dependent aspartate aminotransferase-like (Major domain)"/>
    <property type="match status" value="1"/>
</dbReference>
<dbReference type="GeneID" id="17350925"/>
<dbReference type="NCBIfam" id="TIGR01141">
    <property type="entry name" value="hisC"/>
    <property type="match status" value="1"/>
</dbReference>
<dbReference type="GO" id="GO:0000105">
    <property type="term" value="P:L-histidine biosynthetic process"/>
    <property type="evidence" value="ECO:0007669"/>
    <property type="project" value="UniProtKB-KW"/>
</dbReference>
<dbReference type="FunCoup" id="E1ZRV2">
    <property type="interactions" value="292"/>
</dbReference>
<dbReference type="EC" id="2.6.1.9" evidence="3"/>
<keyword evidence="4" id="KW-0032">Aminotransferase</keyword>
<dbReference type="SUPFAM" id="SSF53383">
    <property type="entry name" value="PLP-dependent transferases"/>
    <property type="match status" value="1"/>
</dbReference>
<dbReference type="EMBL" id="GL433863">
    <property type="protein sequence ID" value="EFN51478.1"/>
    <property type="molecule type" value="Genomic_DNA"/>
</dbReference>
<evidence type="ECO:0000256" key="2">
    <source>
        <dbReference type="ARBA" id="ARBA00005011"/>
    </source>
</evidence>
<keyword evidence="13" id="KW-1185">Reference proteome</keyword>
<dbReference type="HAMAP" id="MF_01023">
    <property type="entry name" value="HisC_aminotrans_2"/>
    <property type="match status" value="1"/>
</dbReference>
<dbReference type="OrthoDB" id="2015537at2759"/>
<protein>
    <recommendedName>
        <fullName evidence="3">histidinol-phosphate transaminase</fullName>
        <ecNumber evidence="3">2.6.1.9</ecNumber>
    </recommendedName>
    <alternativeName>
        <fullName evidence="9">Imidazole acetol-phosphate transaminase</fullName>
    </alternativeName>
</protein>
<dbReference type="AlphaFoldDB" id="E1ZRV2"/>
<proteinExistence type="inferred from homology"/>
<dbReference type="InterPro" id="IPR005861">
    <property type="entry name" value="HisP_aminotrans"/>
</dbReference>